<evidence type="ECO:0000256" key="6">
    <source>
        <dbReference type="ARBA" id="ARBA00022844"/>
    </source>
</evidence>
<gene>
    <name evidence="13" type="ORF">K8PH128_LOCUS46</name>
</gene>
<keyword evidence="11" id="KW-1238">Degradation of host capsule during virus entry</keyword>
<name>A0AAV1MAI6_9CAUD</name>
<keyword evidence="5" id="KW-1161">Viral attachment to host cell</keyword>
<evidence type="ECO:0000256" key="3">
    <source>
        <dbReference type="ARBA" id="ARBA00022717"/>
    </source>
</evidence>
<dbReference type="GO" id="GO:0098671">
    <property type="term" value="P:adhesion receptor-mediated virion attachment to host cell"/>
    <property type="evidence" value="ECO:0007669"/>
    <property type="project" value="UniProtKB-KW"/>
</dbReference>
<evidence type="ECO:0000259" key="12">
    <source>
        <dbReference type="Pfam" id="PF03906"/>
    </source>
</evidence>
<evidence type="ECO:0000256" key="7">
    <source>
        <dbReference type="ARBA" id="ARBA00023165"/>
    </source>
</evidence>
<keyword evidence="4" id="KW-1227">Viral tail protein</keyword>
<accession>A0AAV1MAI6</accession>
<dbReference type="Proteomes" id="UP001497605">
    <property type="component" value="Chromosome"/>
</dbReference>
<feature type="domain" description="Bacteriophage T7 tail fibre protein-like N-terminal" evidence="12">
    <location>
        <begin position="3"/>
        <end position="127"/>
    </location>
</feature>
<evidence type="ECO:0000256" key="10">
    <source>
        <dbReference type="ARBA" id="ARBA00035728"/>
    </source>
</evidence>
<organism evidence="13 14">
    <name type="scientific">Klebsiella phage vB_Kpl_K8PH128</name>
    <dbReference type="NCBI Taxonomy" id="3071619"/>
    <lineage>
        <taxon>Viruses</taxon>
        <taxon>Duplodnaviria</taxon>
        <taxon>Heunggongvirae</taxon>
        <taxon>Uroviricota</taxon>
        <taxon>Caudoviricetes</taxon>
        <taxon>Autographivirales</taxon>
        <taxon>Autotranscriptaviridae</taxon>
        <taxon>Studiervirinae</taxon>
        <taxon>Przondovirus</taxon>
        <taxon>Przondovirus K8PH128</taxon>
    </lineage>
</organism>
<evidence type="ECO:0000256" key="11">
    <source>
        <dbReference type="ARBA" id="ARBA00035731"/>
    </source>
</evidence>
<keyword evidence="2" id="KW-0945">Host-virus interaction</keyword>
<evidence type="ECO:0000256" key="9">
    <source>
        <dbReference type="ARBA" id="ARBA00035636"/>
    </source>
</evidence>
<dbReference type="GO" id="GO:0098996">
    <property type="term" value="P:symbiont entry into host cell via disruption of host cell glycocalyx"/>
    <property type="evidence" value="ECO:0007669"/>
    <property type="project" value="UniProtKB-KW"/>
</dbReference>
<evidence type="ECO:0000313" key="13">
    <source>
        <dbReference type="EMBL" id="CAK6589098.1"/>
    </source>
</evidence>
<protein>
    <recommendedName>
        <fullName evidence="10">Probable tail spike protein</fullName>
    </recommendedName>
</protein>
<dbReference type="GO" id="GO:0098994">
    <property type="term" value="P:symbiont entry into host cell via disruption of host cell envelope"/>
    <property type="evidence" value="ECO:0007669"/>
    <property type="project" value="UniProtKB-KW"/>
</dbReference>
<evidence type="ECO:0000256" key="2">
    <source>
        <dbReference type="ARBA" id="ARBA00022581"/>
    </source>
</evidence>
<keyword evidence="7" id="KW-1233">Viral attachment to host adhesion receptor</keyword>
<evidence type="ECO:0000256" key="4">
    <source>
        <dbReference type="ARBA" id="ARBA00022732"/>
    </source>
</evidence>
<dbReference type="Pfam" id="PF03906">
    <property type="entry name" value="Phage_T7_tail"/>
    <property type="match status" value="1"/>
</dbReference>
<keyword evidence="3" id="KW-1235">Degradation of host cell envelope components during virus entry</keyword>
<reference evidence="13 14" key="1">
    <citation type="submission" date="2023-10" db="EMBL/GenBank/DDBJ databases">
        <authorList>
            <person name="Robby Concha-Eloko"/>
            <person name="Pilar Barberan- Martinez"/>
            <person name="Rafael Sanjuan"/>
            <person name="Pilar Domingo-Calap"/>
        </authorList>
    </citation>
    <scope>NUCLEOTIDE SEQUENCE [LARGE SCALE GENOMIC DNA]</scope>
</reference>
<keyword evidence="6" id="KW-0946">Virion</keyword>
<dbReference type="InterPro" id="IPR011050">
    <property type="entry name" value="Pectin_lyase_fold/virulence"/>
</dbReference>
<keyword evidence="14" id="KW-1185">Reference proteome</keyword>
<sequence length="749" mass="80270">MDQDIKTVIQYPVGATEFDIPFDYLSRKFVRVSLVADDNRRLLSNITEYRYVSKTRVKLLVETTGFDRVEIRRFTSASERIVDFSDGSVLRAADLNVSQIQSAHIAEEARDAALMAMPEDDAGNLDARNRKIVRLAPGEAGTDAINKNQLDETLGEAGGILSDFEDVRDEIIQYISKFTDDTGAVRGVSYVYNNGRALGGETGFHIDITPPPLGVPYLSINGSKQYRGYHFTYDPITGNVQGLAKPLEKDDFVVATTTESVTPIEDLYASPQGASMIGTLSGSTVEERIAEVEQSVIDSIDGVRVDSFIGMTDSGAIDAAITEARRVNSYVKFSPRVYTVDRPVILPSKTVLVGTQGLTKIVASASWNGPVVMSKDAPAGDYLTINVPSAMVYGVYIFGIIIESGWKGTTDDSRYHTECLRIYGAGTILKGVRVGKCRGDGANLGGRGLTAIDYGAPSLYSDVRADLIGKNGITIGGSSDNHTQNIVVRNAGLLEHDVYYCIGIGPGGGTRGNEYHTWHSGDAQITPLYQNRPKYGLYLAGWDTYITNGHFEGAASAQIANFGGRNQVTNVRAYSTWDPDKCTVLVAGPAFKFVGNIGAPMNNVPANRCHAFQLGTADIQVNQVEITAQVNGQKFVNYVNAGGSNSIAVRGTLGIAGVSGIGTLVTGTVPDANELTIIAEPYKGKRLGLNLVLTDDKGLTCRDVNSTGQISGVNALLTGKVMLTGLSSDIPTTPGTVYVDSNGNLKVKL</sequence>
<dbReference type="GO" id="GO:0098015">
    <property type="term" value="C:virus tail"/>
    <property type="evidence" value="ECO:0007669"/>
    <property type="project" value="UniProtKB-KW"/>
</dbReference>
<evidence type="ECO:0000313" key="14">
    <source>
        <dbReference type="Proteomes" id="UP001497605"/>
    </source>
</evidence>
<comment type="similarity">
    <text evidence="9">In the N-terminal section; belongs to the Teseptimavirus fiber family.</text>
</comment>
<evidence type="ECO:0000256" key="8">
    <source>
        <dbReference type="ARBA" id="ARBA00023296"/>
    </source>
</evidence>
<evidence type="ECO:0000256" key="5">
    <source>
        <dbReference type="ARBA" id="ARBA00022804"/>
    </source>
</evidence>
<dbReference type="InterPro" id="IPR005604">
    <property type="entry name" value="Phage_T7_tail_fibre-like_N"/>
</dbReference>
<dbReference type="SUPFAM" id="SSF51126">
    <property type="entry name" value="Pectin lyase-like"/>
    <property type="match status" value="1"/>
</dbReference>
<comment type="subcellular location">
    <subcellularLocation>
        <location evidence="1">Virion</location>
    </subcellularLocation>
</comment>
<proteinExistence type="inferred from homology"/>
<evidence type="ECO:0000256" key="1">
    <source>
        <dbReference type="ARBA" id="ARBA00004328"/>
    </source>
</evidence>
<dbReference type="EMBL" id="OY976565">
    <property type="protein sequence ID" value="CAK6589098.1"/>
    <property type="molecule type" value="Genomic_DNA"/>
</dbReference>
<keyword evidence="8" id="KW-1160">Virus entry into host cell</keyword>